<evidence type="ECO:0000259" key="1">
    <source>
        <dbReference type="PROSITE" id="PS50995"/>
    </source>
</evidence>
<dbReference type="RefSeq" id="WP_398655209.1">
    <property type="nucleotide sequence ID" value="NZ_JBITDC010000002.1"/>
</dbReference>
<dbReference type="InterPro" id="IPR036390">
    <property type="entry name" value="WH_DNA-bd_sf"/>
</dbReference>
<dbReference type="InterPro" id="IPR039422">
    <property type="entry name" value="MarR/SlyA-like"/>
</dbReference>
<dbReference type="InterPro" id="IPR036388">
    <property type="entry name" value="WH-like_DNA-bd_sf"/>
</dbReference>
<dbReference type="SUPFAM" id="SSF46785">
    <property type="entry name" value="Winged helix' DNA-binding domain"/>
    <property type="match status" value="1"/>
</dbReference>
<dbReference type="Gene3D" id="1.10.10.10">
    <property type="entry name" value="Winged helix-like DNA-binding domain superfamily/Winged helix DNA-binding domain"/>
    <property type="match status" value="1"/>
</dbReference>
<organism evidence="2 3">
    <name type="scientific">Streptomyces cellulosae</name>
    <dbReference type="NCBI Taxonomy" id="1968"/>
    <lineage>
        <taxon>Bacteria</taxon>
        <taxon>Bacillati</taxon>
        <taxon>Actinomycetota</taxon>
        <taxon>Actinomycetes</taxon>
        <taxon>Kitasatosporales</taxon>
        <taxon>Streptomycetaceae</taxon>
        <taxon>Streptomyces</taxon>
    </lineage>
</organism>
<sequence>MSAQSSAAASVSATVAEIERVLTRVAYLAGRSRQHDRLMAAAGLTLDRAAVAILRHISESEPLRPGVLAVRLSVEASHVTRQIRQLERGGYVVRVADPDDRRAQRVQLTEVGAAAVDRIREVGRQGMGMALVDWSDEDLGQLAALFRRLVDDFVTHAEDPLEVPAAL</sequence>
<dbReference type="SMART" id="SM00347">
    <property type="entry name" value="HTH_MARR"/>
    <property type="match status" value="1"/>
</dbReference>
<evidence type="ECO:0000313" key="3">
    <source>
        <dbReference type="Proteomes" id="UP001612415"/>
    </source>
</evidence>
<dbReference type="PROSITE" id="PS50995">
    <property type="entry name" value="HTH_MARR_2"/>
    <property type="match status" value="1"/>
</dbReference>
<dbReference type="PRINTS" id="PR00598">
    <property type="entry name" value="HTHMARR"/>
</dbReference>
<reference evidence="2 3" key="1">
    <citation type="submission" date="2024-10" db="EMBL/GenBank/DDBJ databases">
        <title>The Natural Products Discovery Center: Release of the First 8490 Sequenced Strains for Exploring Actinobacteria Biosynthetic Diversity.</title>
        <authorList>
            <person name="Kalkreuter E."/>
            <person name="Kautsar S.A."/>
            <person name="Yang D."/>
            <person name="Bader C.D."/>
            <person name="Teijaro C.N."/>
            <person name="Fluegel L."/>
            <person name="Davis C.M."/>
            <person name="Simpson J.R."/>
            <person name="Lauterbach L."/>
            <person name="Steele A.D."/>
            <person name="Gui C."/>
            <person name="Meng S."/>
            <person name="Li G."/>
            <person name="Viehrig K."/>
            <person name="Ye F."/>
            <person name="Su P."/>
            <person name="Kiefer A.F."/>
            <person name="Nichols A."/>
            <person name="Cepeda A.J."/>
            <person name="Yan W."/>
            <person name="Fan B."/>
            <person name="Jiang Y."/>
            <person name="Adhikari A."/>
            <person name="Zheng C.-J."/>
            <person name="Schuster L."/>
            <person name="Cowan T.M."/>
            <person name="Smanski M.J."/>
            <person name="Chevrette M.G."/>
            <person name="De Carvalho L.P.S."/>
            <person name="Shen B."/>
        </authorList>
    </citation>
    <scope>NUCLEOTIDE SEQUENCE [LARGE SCALE GENOMIC DNA]</scope>
    <source>
        <strain evidence="2 3">NPDC051599</strain>
    </source>
</reference>
<dbReference type="EMBL" id="JBITDC010000002">
    <property type="protein sequence ID" value="MFI5674269.1"/>
    <property type="molecule type" value="Genomic_DNA"/>
</dbReference>
<dbReference type="InterPro" id="IPR000835">
    <property type="entry name" value="HTH_MarR-typ"/>
</dbReference>
<dbReference type="PANTHER" id="PTHR33164:SF57">
    <property type="entry name" value="MARR-FAMILY TRANSCRIPTIONAL REGULATOR"/>
    <property type="match status" value="1"/>
</dbReference>
<dbReference type="Proteomes" id="UP001612415">
    <property type="component" value="Unassembled WGS sequence"/>
</dbReference>
<dbReference type="PANTHER" id="PTHR33164">
    <property type="entry name" value="TRANSCRIPTIONAL REGULATOR, MARR FAMILY"/>
    <property type="match status" value="1"/>
</dbReference>
<comment type="caution">
    <text evidence="2">The sequence shown here is derived from an EMBL/GenBank/DDBJ whole genome shotgun (WGS) entry which is preliminary data.</text>
</comment>
<gene>
    <name evidence="2" type="ORF">ACIA8P_06315</name>
</gene>
<feature type="domain" description="HTH marR-type" evidence="1">
    <location>
        <begin position="15"/>
        <end position="151"/>
    </location>
</feature>
<dbReference type="Pfam" id="PF01047">
    <property type="entry name" value="MarR"/>
    <property type="match status" value="1"/>
</dbReference>
<evidence type="ECO:0000313" key="2">
    <source>
        <dbReference type="EMBL" id="MFI5674269.1"/>
    </source>
</evidence>
<name>A0ABW7XWP9_STRCE</name>
<protein>
    <submittedName>
        <fullName evidence="2">MarR family winged helix-turn-helix transcriptional regulator</fullName>
    </submittedName>
</protein>
<keyword evidence="3" id="KW-1185">Reference proteome</keyword>
<accession>A0ABW7XWP9</accession>
<proteinExistence type="predicted"/>